<dbReference type="EMBL" id="MVAG01000091">
    <property type="protein sequence ID" value="OVE59216.1"/>
    <property type="molecule type" value="Genomic_DNA"/>
</dbReference>
<dbReference type="Proteomes" id="UP000196355">
    <property type="component" value="Unassembled WGS sequence"/>
</dbReference>
<feature type="transmembrane region" description="Helical" evidence="1">
    <location>
        <begin position="44"/>
        <end position="63"/>
    </location>
</feature>
<comment type="caution">
    <text evidence="2">The sequence shown here is derived from an EMBL/GenBank/DDBJ whole genome shotgun (WGS) entry which is preliminary data.</text>
</comment>
<keyword evidence="3" id="KW-1185">Reference proteome</keyword>
<protein>
    <submittedName>
        <fullName evidence="2">Uncharacterized protein</fullName>
    </submittedName>
</protein>
<sequence>MPERSNLNYFVYHFFWLPVTVGALYVSIQYFVVYHLLNFGNYDILFTITSCLLLSLINLGFALIGKERNQFVKDFSEYVIILYLSCMLSFFIHFCRFNFGTVRRCAFDLDISEVKNIHDVAILFTSVINIIFLCIIRRYKLKIRVLHFVLLILAMVAQFFYTRSFRMI</sequence>
<reference evidence="3" key="1">
    <citation type="submission" date="2017-02" db="EMBL/GenBank/DDBJ databases">
        <authorList>
            <person name="Tetz G."/>
            <person name="Tetz V."/>
        </authorList>
    </citation>
    <scope>NUCLEOTIDE SEQUENCE [LARGE SCALE GENOMIC DNA]</scope>
    <source>
        <strain evidence="3">VT16-26</strain>
    </source>
</reference>
<evidence type="ECO:0000313" key="3">
    <source>
        <dbReference type="Proteomes" id="UP000196355"/>
    </source>
</evidence>
<evidence type="ECO:0000256" key="1">
    <source>
        <dbReference type="SAM" id="Phobius"/>
    </source>
</evidence>
<organism evidence="2 3">
    <name type="scientific">Chryseobacterium mucoviscidosis</name>
    <dbReference type="NCBI Taxonomy" id="1945581"/>
    <lineage>
        <taxon>Bacteria</taxon>
        <taxon>Pseudomonadati</taxon>
        <taxon>Bacteroidota</taxon>
        <taxon>Flavobacteriia</taxon>
        <taxon>Flavobacteriales</taxon>
        <taxon>Weeksellaceae</taxon>
        <taxon>Chryseobacterium group</taxon>
        <taxon>Chryseobacterium</taxon>
    </lineage>
</organism>
<accession>A0A202C687</accession>
<feature type="transmembrane region" description="Helical" evidence="1">
    <location>
        <begin position="143"/>
        <end position="161"/>
    </location>
</feature>
<dbReference type="AlphaFoldDB" id="A0A202C687"/>
<feature type="transmembrane region" description="Helical" evidence="1">
    <location>
        <begin position="75"/>
        <end position="94"/>
    </location>
</feature>
<feature type="transmembrane region" description="Helical" evidence="1">
    <location>
        <begin position="12"/>
        <end position="32"/>
    </location>
</feature>
<keyword evidence="1" id="KW-0472">Membrane</keyword>
<keyword evidence="1" id="KW-1133">Transmembrane helix</keyword>
<proteinExistence type="predicted"/>
<name>A0A202C687_9FLAO</name>
<keyword evidence="1" id="KW-0812">Transmembrane</keyword>
<feature type="transmembrane region" description="Helical" evidence="1">
    <location>
        <begin position="117"/>
        <end position="136"/>
    </location>
</feature>
<gene>
    <name evidence="2" type="ORF">B0E34_06200</name>
</gene>
<dbReference type="RefSeq" id="WP_087707934.1">
    <property type="nucleotide sequence ID" value="NZ_MVAG01000091.1"/>
</dbReference>
<evidence type="ECO:0000313" key="2">
    <source>
        <dbReference type="EMBL" id="OVE59216.1"/>
    </source>
</evidence>